<proteinExistence type="predicted"/>
<feature type="compositionally biased region" description="Basic and acidic residues" evidence="1">
    <location>
        <begin position="52"/>
        <end position="86"/>
    </location>
</feature>
<dbReference type="AlphaFoldDB" id="A0AAV4CBJ8"/>
<dbReference type="Proteomes" id="UP000735302">
    <property type="component" value="Unassembled WGS sequence"/>
</dbReference>
<organism evidence="2 3">
    <name type="scientific">Plakobranchus ocellatus</name>
    <dbReference type="NCBI Taxonomy" id="259542"/>
    <lineage>
        <taxon>Eukaryota</taxon>
        <taxon>Metazoa</taxon>
        <taxon>Spiralia</taxon>
        <taxon>Lophotrochozoa</taxon>
        <taxon>Mollusca</taxon>
        <taxon>Gastropoda</taxon>
        <taxon>Heterobranchia</taxon>
        <taxon>Euthyneura</taxon>
        <taxon>Panpulmonata</taxon>
        <taxon>Sacoglossa</taxon>
        <taxon>Placobranchoidea</taxon>
        <taxon>Plakobranchidae</taxon>
        <taxon>Plakobranchus</taxon>
    </lineage>
</organism>
<accession>A0AAV4CBJ8</accession>
<feature type="compositionally biased region" description="Basic and acidic residues" evidence="1">
    <location>
        <begin position="15"/>
        <end position="39"/>
    </location>
</feature>
<sequence length="86" mass="9748">MDDHSNKVRKHGGTKLKEVGDRKTKSGTNDKEKTYKTESTDIINEADAAQKSPEKVRDRTNNSTPEERGRTRGRRTEKDKGVFGKD</sequence>
<name>A0AAV4CBJ8_9GAST</name>
<feature type="region of interest" description="Disordered" evidence="1">
    <location>
        <begin position="1"/>
        <end position="86"/>
    </location>
</feature>
<reference evidence="2 3" key="1">
    <citation type="journal article" date="2021" name="Elife">
        <title>Chloroplast acquisition without the gene transfer in kleptoplastic sea slugs, Plakobranchus ocellatus.</title>
        <authorList>
            <person name="Maeda T."/>
            <person name="Takahashi S."/>
            <person name="Yoshida T."/>
            <person name="Shimamura S."/>
            <person name="Takaki Y."/>
            <person name="Nagai Y."/>
            <person name="Toyoda A."/>
            <person name="Suzuki Y."/>
            <person name="Arimoto A."/>
            <person name="Ishii H."/>
            <person name="Satoh N."/>
            <person name="Nishiyama T."/>
            <person name="Hasebe M."/>
            <person name="Maruyama T."/>
            <person name="Minagawa J."/>
            <person name="Obokata J."/>
            <person name="Shigenobu S."/>
        </authorList>
    </citation>
    <scope>NUCLEOTIDE SEQUENCE [LARGE SCALE GENOMIC DNA]</scope>
</reference>
<keyword evidence="3" id="KW-1185">Reference proteome</keyword>
<protein>
    <submittedName>
        <fullName evidence="2">Uncharacterized protein</fullName>
    </submittedName>
</protein>
<evidence type="ECO:0000313" key="2">
    <source>
        <dbReference type="EMBL" id="GFO30115.1"/>
    </source>
</evidence>
<evidence type="ECO:0000256" key="1">
    <source>
        <dbReference type="SAM" id="MobiDB-lite"/>
    </source>
</evidence>
<comment type="caution">
    <text evidence="2">The sequence shown here is derived from an EMBL/GenBank/DDBJ whole genome shotgun (WGS) entry which is preliminary data.</text>
</comment>
<evidence type="ECO:0000313" key="3">
    <source>
        <dbReference type="Proteomes" id="UP000735302"/>
    </source>
</evidence>
<gene>
    <name evidence="2" type="ORF">PoB_005662000</name>
</gene>
<dbReference type="EMBL" id="BLXT01006221">
    <property type="protein sequence ID" value="GFO30115.1"/>
    <property type="molecule type" value="Genomic_DNA"/>
</dbReference>